<feature type="domain" description="FAD-binding FR-type" evidence="2">
    <location>
        <begin position="6"/>
        <end position="127"/>
    </location>
</feature>
<dbReference type="EMBL" id="BMQV01000001">
    <property type="protein sequence ID" value="GGP39467.1"/>
    <property type="molecule type" value="Genomic_DNA"/>
</dbReference>
<dbReference type="InterPro" id="IPR017927">
    <property type="entry name" value="FAD-bd_FR_type"/>
</dbReference>
<protein>
    <submittedName>
        <fullName evidence="3">Siderophore-interacting protein</fullName>
    </submittedName>
</protein>
<proteinExistence type="inferred from homology"/>
<gene>
    <name evidence="3" type="primary">mxcB</name>
    <name evidence="3" type="ORF">GCM10009409_03080</name>
</gene>
<dbReference type="PANTHER" id="PTHR30157">
    <property type="entry name" value="FERRIC REDUCTASE, NADPH-DEPENDENT"/>
    <property type="match status" value="1"/>
</dbReference>
<evidence type="ECO:0000256" key="1">
    <source>
        <dbReference type="ARBA" id="ARBA00035644"/>
    </source>
</evidence>
<dbReference type="Gene3D" id="3.40.50.80">
    <property type="entry name" value="Nucleotide-binding domain of ferredoxin-NADP reductase (FNR) module"/>
    <property type="match status" value="1"/>
</dbReference>
<dbReference type="InterPro" id="IPR039374">
    <property type="entry name" value="SIP_fam"/>
</dbReference>
<dbReference type="RefSeq" id="WP_188916564.1">
    <property type="nucleotide sequence ID" value="NZ_BMQV01000001.1"/>
</dbReference>
<dbReference type="CDD" id="cd06193">
    <property type="entry name" value="siderophore_interacting"/>
    <property type="match status" value="1"/>
</dbReference>
<dbReference type="Gene3D" id="2.40.30.10">
    <property type="entry name" value="Translation factors"/>
    <property type="match status" value="1"/>
</dbReference>
<dbReference type="PROSITE" id="PS51384">
    <property type="entry name" value="FAD_FR"/>
    <property type="match status" value="1"/>
</dbReference>
<sequence length="264" mass="29124">MNSPRTKKPSVRVTHICDITDISPYLRRIVLGGEQLADFPANQQGAYVKVLIPQAGEIELNTQVSGPNAAVKRSYTIRDFDAERGLLSLDFVINKHRGPATDWASTVQVGDKVAIAGPGPLKMSQFDGHHYVLLGDSTSINAVNALIERIPATATGNVIMIAHSEQEKALLASHPLLNIDWLILTPSITDIEQDKWLQHKVKQLDAVPTDTQVFIGLEASQVRAIKQYFLEQQQLPLRAISATGYWKRGTDADTFGQQKQLEPL</sequence>
<dbReference type="InterPro" id="IPR007037">
    <property type="entry name" value="SIP_rossman_dom"/>
</dbReference>
<comment type="similarity">
    <text evidence="1">Belongs to the SIP oxidoreductase family.</text>
</comment>
<name>A0ABQ2Q2W1_9GAMM</name>
<organism evidence="3 4">
    <name type="scientific">Shewanella saliphila</name>
    <dbReference type="NCBI Taxonomy" id="2282698"/>
    <lineage>
        <taxon>Bacteria</taxon>
        <taxon>Pseudomonadati</taxon>
        <taxon>Pseudomonadota</taxon>
        <taxon>Gammaproteobacteria</taxon>
        <taxon>Alteromonadales</taxon>
        <taxon>Shewanellaceae</taxon>
        <taxon>Shewanella</taxon>
    </lineage>
</organism>
<reference evidence="4" key="1">
    <citation type="journal article" date="2019" name="Int. J. Syst. Evol. Microbiol.">
        <title>The Global Catalogue of Microorganisms (GCM) 10K type strain sequencing project: providing services to taxonomists for standard genome sequencing and annotation.</title>
        <authorList>
            <consortium name="The Broad Institute Genomics Platform"/>
            <consortium name="The Broad Institute Genome Sequencing Center for Infectious Disease"/>
            <person name="Wu L."/>
            <person name="Ma J."/>
        </authorList>
    </citation>
    <scope>NUCLEOTIDE SEQUENCE [LARGE SCALE GENOMIC DNA]</scope>
    <source>
        <strain evidence="4">JCM 32304</strain>
    </source>
</reference>
<evidence type="ECO:0000313" key="3">
    <source>
        <dbReference type="EMBL" id="GGP39467.1"/>
    </source>
</evidence>
<dbReference type="InterPro" id="IPR017938">
    <property type="entry name" value="Riboflavin_synthase-like_b-brl"/>
</dbReference>
<dbReference type="InterPro" id="IPR039261">
    <property type="entry name" value="FNR_nucleotide-bd"/>
</dbReference>
<dbReference type="PANTHER" id="PTHR30157:SF0">
    <property type="entry name" value="NADPH-DEPENDENT FERRIC-CHELATE REDUCTASE"/>
    <property type="match status" value="1"/>
</dbReference>
<keyword evidence="4" id="KW-1185">Reference proteome</keyword>
<evidence type="ECO:0000313" key="4">
    <source>
        <dbReference type="Proteomes" id="UP000654367"/>
    </source>
</evidence>
<dbReference type="Pfam" id="PF04954">
    <property type="entry name" value="SIP"/>
    <property type="match status" value="1"/>
</dbReference>
<accession>A0ABQ2Q2W1</accession>
<dbReference type="Proteomes" id="UP000654367">
    <property type="component" value="Unassembled WGS sequence"/>
</dbReference>
<evidence type="ECO:0000259" key="2">
    <source>
        <dbReference type="PROSITE" id="PS51384"/>
    </source>
</evidence>
<dbReference type="InterPro" id="IPR013113">
    <property type="entry name" value="SIP_FAD-bd"/>
</dbReference>
<dbReference type="SUPFAM" id="SSF63380">
    <property type="entry name" value="Riboflavin synthase domain-like"/>
    <property type="match status" value="1"/>
</dbReference>
<dbReference type="Pfam" id="PF08021">
    <property type="entry name" value="FAD_binding_9"/>
    <property type="match status" value="1"/>
</dbReference>
<comment type="caution">
    <text evidence="3">The sequence shown here is derived from an EMBL/GenBank/DDBJ whole genome shotgun (WGS) entry which is preliminary data.</text>
</comment>